<gene>
    <name evidence="1" type="ORF">GGD46_003361</name>
</gene>
<proteinExistence type="predicted"/>
<evidence type="ECO:0000313" key="2">
    <source>
        <dbReference type="Proteomes" id="UP000565576"/>
    </source>
</evidence>
<protein>
    <submittedName>
        <fullName evidence="1">Uncharacterized protein</fullName>
    </submittedName>
</protein>
<dbReference type="AlphaFoldDB" id="A0A7X0MD47"/>
<dbReference type="RefSeq" id="WP_184705709.1">
    <property type="nucleotide sequence ID" value="NZ_JACHBG010000007.1"/>
</dbReference>
<evidence type="ECO:0000313" key="1">
    <source>
        <dbReference type="EMBL" id="MBB6486066.1"/>
    </source>
</evidence>
<organism evidence="1 2">
    <name type="scientific">Rhizobium lusitanum</name>
    <dbReference type="NCBI Taxonomy" id="293958"/>
    <lineage>
        <taxon>Bacteria</taxon>
        <taxon>Pseudomonadati</taxon>
        <taxon>Pseudomonadota</taxon>
        <taxon>Alphaproteobacteria</taxon>
        <taxon>Hyphomicrobiales</taxon>
        <taxon>Rhizobiaceae</taxon>
        <taxon>Rhizobium/Agrobacterium group</taxon>
        <taxon>Rhizobium</taxon>
    </lineage>
</organism>
<sequence length="89" mass="10247">MHPAFELIGSPTYRACERRFGHVGLAMPSSDAWAATQIGAFCVMNRIARWFCHWILQPNGRFGDALRRKNQIDLKIKIDLNILNLFVFL</sequence>
<dbReference type="Proteomes" id="UP000565576">
    <property type="component" value="Unassembled WGS sequence"/>
</dbReference>
<accession>A0A7X0MD47</accession>
<reference evidence="1 2" key="1">
    <citation type="submission" date="2020-08" db="EMBL/GenBank/DDBJ databases">
        <title>Genomic Encyclopedia of Type Strains, Phase IV (KMG-V): Genome sequencing to study the core and pangenomes of soil and plant-associated prokaryotes.</title>
        <authorList>
            <person name="Whitman W."/>
        </authorList>
    </citation>
    <scope>NUCLEOTIDE SEQUENCE [LARGE SCALE GENOMIC DNA]</scope>
    <source>
        <strain evidence="1 2">SEMIA 4060</strain>
    </source>
</reference>
<comment type="caution">
    <text evidence="1">The sequence shown here is derived from an EMBL/GenBank/DDBJ whole genome shotgun (WGS) entry which is preliminary data.</text>
</comment>
<dbReference type="EMBL" id="JACHBG010000007">
    <property type="protein sequence ID" value="MBB6486066.1"/>
    <property type="molecule type" value="Genomic_DNA"/>
</dbReference>
<name>A0A7X0MD47_9HYPH</name>